<name>A0A7H1NQC8_9PROT</name>
<feature type="compositionally biased region" description="Basic and acidic residues" evidence="1">
    <location>
        <begin position="705"/>
        <end position="714"/>
    </location>
</feature>
<reference evidence="2 3" key="1">
    <citation type="submission" date="2020-08" db="EMBL/GenBank/DDBJ databases">
        <title>Complete genome sequence of Entomobacter blattae G55GP.</title>
        <authorList>
            <person name="Poehlein A."/>
            <person name="Guzman J."/>
            <person name="Daniel R."/>
            <person name="Vilcinskas A."/>
        </authorList>
    </citation>
    <scope>NUCLEOTIDE SEQUENCE [LARGE SCALE GENOMIC DNA]</scope>
    <source>
        <strain evidence="2 3">G55GP</strain>
    </source>
</reference>
<gene>
    <name evidence="2" type="ORF">JGUZn3_07530</name>
</gene>
<keyword evidence="3" id="KW-1185">Reference proteome</keyword>
<protein>
    <submittedName>
        <fullName evidence="2">Bacterial virulence factor</fullName>
    </submittedName>
</protein>
<evidence type="ECO:0000256" key="1">
    <source>
        <dbReference type="SAM" id="MobiDB-lite"/>
    </source>
</evidence>
<dbReference type="Proteomes" id="UP000516349">
    <property type="component" value="Chromosome"/>
</dbReference>
<proteinExistence type="predicted"/>
<evidence type="ECO:0000313" key="2">
    <source>
        <dbReference type="EMBL" id="QNT77988.1"/>
    </source>
</evidence>
<dbReference type="InterPro" id="IPR017030">
    <property type="entry name" value="Vir_effector_SfrC"/>
</dbReference>
<dbReference type="KEGG" id="ebla:JGUZn3_07530"/>
<sequence length="909" mass="100936">MTHPEFPSFFQKAETFAHSAAKAIEWLEQNPKAAKGNIATPQAALRRYRRMARKISHSAQHPPSVAVFGASQAGKSYLVTGLASPNGKTLTAHYPERNLDFLTEMNPPGGNESTALVTRFTTKAASSPNPSASVPLRLLSFGDITKILMNAYLEDFSKTKPSPTNTPVEALFQSPVTGAPVAGITGRIGPLPQSPVAGNPSQGLFNLDDIEDLHDLVLSTYAGNPHLLWTNETYWTLLKQHLPTLSLAESVRVLSPLWGQLSPLTTLAHQLFEARLSLGKSEQVFCSVAALTPREKSILHVETLHQLGQTDNLEKTDTLDLLDVITTEGKKVALHRPILAALGSEITVPLSEKPWPFLEEADLLDFPGARSRENIYDIEAFFAQPTNLGRLFLRGKIAYLFSMYQSAREINAMILCVSDSVQNVTSIPAMVDDWVNNMAGATPQARTDKTDALFVVLTKFDREFEEKKGEASTSANRWTARLHASLVDFFKASPWLKEWKPQQPFNNTFWLRSTAVAFPAVFSYETTVDGPRENGFTPHGSKLVAERHEAYLANTAVKTYIRHPERAWDEVLKANDGGISYLAEQLAQSALLATKEKQLASMLHTLSTDMTRYLHQYYRSENLAEAIQKARLEAQNVARALMSSVTAQMLPPFLRRLQITHEQLMELWQLLESNPTDYTTPIGRMNDVREIFSDMFPNAAPPHPDLQEEEKSIEPDNAQTQPFHPSDRHDQFADMVVTKWNTLIDSFAQEEGLEAIYHVPSSQVSTLTTELGTLANRLDLRQTLANSFRKQASYQNSLNLSGEIQALIAEIEIGNFITWLGYHTIPLAERPHSLGKTPQPIFLPRPPVTGLPSLQETPTPYNEQYIRDWISALVERFAENAGAVGMNGVDPAANTALKQIIDAIGNCAQ</sequence>
<evidence type="ECO:0000313" key="3">
    <source>
        <dbReference type="Proteomes" id="UP000516349"/>
    </source>
</evidence>
<organism evidence="2 3">
    <name type="scientific">Entomobacter blattae</name>
    <dbReference type="NCBI Taxonomy" id="2762277"/>
    <lineage>
        <taxon>Bacteria</taxon>
        <taxon>Pseudomonadati</taxon>
        <taxon>Pseudomonadota</taxon>
        <taxon>Alphaproteobacteria</taxon>
        <taxon>Acetobacterales</taxon>
        <taxon>Acetobacteraceae</taxon>
        <taxon>Entomobacter</taxon>
    </lineage>
</organism>
<dbReference type="Pfam" id="PF10139">
    <property type="entry name" value="Virul_Fac"/>
    <property type="match status" value="1"/>
</dbReference>
<feature type="region of interest" description="Disordered" evidence="1">
    <location>
        <begin position="697"/>
        <end position="728"/>
    </location>
</feature>
<accession>A0A7H1NQC8</accession>
<dbReference type="AlphaFoldDB" id="A0A7H1NQC8"/>
<dbReference type="RefSeq" id="WP_203414375.1">
    <property type="nucleotide sequence ID" value="NZ_CP060244.1"/>
</dbReference>
<dbReference type="PIRSF" id="PIRSF034586">
    <property type="entry name" value="Vir_effector_SfrC"/>
    <property type="match status" value="1"/>
</dbReference>
<dbReference type="EMBL" id="CP060244">
    <property type="protein sequence ID" value="QNT77988.1"/>
    <property type="molecule type" value="Genomic_DNA"/>
</dbReference>